<keyword evidence="3" id="KW-0949">S-adenosyl-L-methionine</keyword>
<evidence type="ECO:0000256" key="3">
    <source>
        <dbReference type="ARBA" id="ARBA00022691"/>
    </source>
</evidence>
<dbReference type="InterPro" id="IPR029063">
    <property type="entry name" value="SAM-dependent_MTases_sf"/>
</dbReference>
<evidence type="ECO:0000313" key="6">
    <source>
        <dbReference type="Proteomes" id="UP000319576"/>
    </source>
</evidence>
<dbReference type="SUPFAM" id="SSF53335">
    <property type="entry name" value="S-adenosyl-L-methionine-dependent methyltransferases"/>
    <property type="match status" value="1"/>
</dbReference>
<dbReference type="Gene3D" id="3.40.50.150">
    <property type="entry name" value="Vaccinia Virus protein VP39"/>
    <property type="match status" value="1"/>
</dbReference>
<name>A0A517Y1S7_9BACT</name>
<sequence>MNTTAIRRQYDEVVAEYYDFDPQGVTGGSLDRAMAQLRAWAPDDADPFRVLDLGIGTGLFLSRVAAALGDRVAPFGVDVSEKMIDRARARVPGLTAAVDSAAHLDAHFPGQSFDLVCTHFVTGFVPMNVLAPLIHARLDDGGCWSFVGGTMAGFPALQQKADAKLVRWLGGTAAASADEVVCNPAGRDEVVRTLEANGFAVRACEVFEPKVEFPDFDRFMEFAYRGGWLTPFIEAAGLHKAGRLTRWLLNKLVFPMSDHHNVVIALAEKAEG</sequence>
<dbReference type="OrthoDB" id="9772751at2"/>
<reference evidence="5 6" key="1">
    <citation type="submission" date="2019-02" db="EMBL/GenBank/DDBJ databases">
        <title>Deep-cultivation of Planctomycetes and their phenomic and genomic characterization uncovers novel biology.</title>
        <authorList>
            <person name="Wiegand S."/>
            <person name="Jogler M."/>
            <person name="Boedeker C."/>
            <person name="Pinto D."/>
            <person name="Vollmers J."/>
            <person name="Rivas-Marin E."/>
            <person name="Kohn T."/>
            <person name="Peeters S.H."/>
            <person name="Heuer A."/>
            <person name="Rast P."/>
            <person name="Oberbeckmann S."/>
            <person name="Bunk B."/>
            <person name="Jeske O."/>
            <person name="Meyerdierks A."/>
            <person name="Storesund J.E."/>
            <person name="Kallscheuer N."/>
            <person name="Luecker S."/>
            <person name="Lage O.M."/>
            <person name="Pohl T."/>
            <person name="Merkel B.J."/>
            <person name="Hornburger P."/>
            <person name="Mueller R.-W."/>
            <person name="Bruemmer F."/>
            <person name="Labrenz M."/>
            <person name="Spormann A.M."/>
            <person name="Op den Camp H."/>
            <person name="Overmann J."/>
            <person name="Amann R."/>
            <person name="Jetten M.S.M."/>
            <person name="Mascher T."/>
            <person name="Medema M.H."/>
            <person name="Devos D.P."/>
            <person name="Kaster A.-K."/>
            <person name="Ovreas L."/>
            <person name="Rohde M."/>
            <person name="Galperin M.Y."/>
            <person name="Jogler C."/>
        </authorList>
    </citation>
    <scope>NUCLEOTIDE SEQUENCE [LARGE SCALE GENOMIC DNA]</scope>
    <source>
        <strain evidence="5 6">ETA_A1</strain>
    </source>
</reference>
<dbReference type="PANTHER" id="PTHR43464:SF19">
    <property type="entry name" value="UBIQUINONE BIOSYNTHESIS O-METHYLTRANSFERASE, MITOCHONDRIAL"/>
    <property type="match status" value="1"/>
</dbReference>
<evidence type="ECO:0000313" key="5">
    <source>
        <dbReference type="EMBL" id="QDU23723.1"/>
    </source>
</evidence>
<evidence type="ECO:0000259" key="4">
    <source>
        <dbReference type="Pfam" id="PF13649"/>
    </source>
</evidence>
<keyword evidence="2" id="KW-0808">Transferase</keyword>
<keyword evidence="6" id="KW-1185">Reference proteome</keyword>
<dbReference type="CDD" id="cd02440">
    <property type="entry name" value="AdoMet_MTases"/>
    <property type="match status" value="1"/>
</dbReference>
<dbReference type="InterPro" id="IPR041698">
    <property type="entry name" value="Methyltransf_25"/>
</dbReference>
<evidence type="ECO:0000256" key="2">
    <source>
        <dbReference type="ARBA" id="ARBA00022679"/>
    </source>
</evidence>
<feature type="domain" description="Methyltransferase" evidence="4">
    <location>
        <begin position="50"/>
        <end position="129"/>
    </location>
</feature>
<organism evidence="5 6">
    <name type="scientific">Urbifossiella limnaea</name>
    <dbReference type="NCBI Taxonomy" id="2528023"/>
    <lineage>
        <taxon>Bacteria</taxon>
        <taxon>Pseudomonadati</taxon>
        <taxon>Planctomycetota</taxon>
        <taxon>Planctomycetia</taxon>
        <taxon>Gemmatales</taxon>
        <taxon>Gemmataceae</taxon>
        <taxon>Urbifossiella</taxon>
    </lineage>
</organism>
<gene>
    <name evidence="5" type="ORF">ETAA1_57290</name>
</gene>
<proteinExistence type="predicted"/>
<dbReference type="AlphaFoldDB" id="A0A517Y1S7"/>
<dbReference type="GO" id="GO:0032259">
    <property type="term" value="P:methylation"/>
    <property type="evidence" value="ECO:0007669"/>
    <property type="project" value="UniProtKB-KW"/>
</dbReference>
<dbReference type="EMBL" id="CP036273">
    <property type="protein sequence ID" value="QDU23723.1"/>
    <property type="molecule type" value="Genomic_DNA"/>
</dbReference>
<dbReference type="PANTHER" id="PTHR43464">
    <property type="entry name" value="METHYLTRANSFERASE"/>
    <property type="match status" value="1"/>
</dbReference>
<dbReference type="Proteomes" id="UP000319576">
    <property type="component" value="Chromosome"/>
</dbReference>
<dbReference type="RefSeq" id="WP_145243949.1">
    <property type="nucleotide sequence ID" value="NZ_CP036273.1"/>
</dbReference>
<dbReference type="Pfam" id="PF13649">
    <property type="entry name" value="Methyltransf_25"/>
    <property type="match status" value="1"/>
</dbReference>
<accession>A0A517Y1S7</accession>
<protein>
    <recommendedName>
        <fullName evidence="4">Methyltransferase domain-containing protein</fullName>
    </recommendedName>
</protein>
<dbReference type="KEGG" id="uli:ETAA1_57290"/>
<evidence type="ECO:0000256" key="1">
    <source>
        <dbReference type="ARBA" id="ARBA00022603"/>
    </source>
</evidence>
<keyword evidence="1" id="KW-0489">Methyltransferase</keyword>
<dbReference type="GO" id="GO:0008168">
    <property type="term" value="F:methyltransferase activity"/>
    <property type="evidence" value="ECO:0007669"/>
    <property type="project" value="UniProtKB-KW"/>
</dbReference>